<comment type="caution">
    <text evidence="8">The sequence shown here is derived from an EMBL/GenBank/DDBJ whole genome shotgun (WGS) entry which is preliminary data.</text>
</comment>
<evidence type="ECO:0000259" key="7">
    <source>
        <dbReference type="Pfam" id="PF06305"/>
    </source>
</evidence>
<dbReference type="RefSeq" id="WP_125584554.1">
    <property type="nucleotide sequence ID" value="NZ_JBHTMO010000001.1"/>
</dbReference>
<keyword evidence="4 6" id="KW-0472">Membrane</keyword>
<proteinExistence type="predicted"/>
<evidence type="ECO:0000313" key="9">
    <source>
        <dbReference type="Proteomes" id="UP001597249"/>
    </source>
</evidence>
<dbReference type="PANTHER" id="PTHR41335:SF1">
    <property type="entry name" value="MEMBRANE PROTEIN"/>
    <property type="match status" value="1"/>
</dbReference>
<evidence type="ECO:0000256" key="6">
    <source>
        <dbReference type="SAM" id="Phobius"/>
    </source>
</evidence>
<sequence length="122" mass="12923">MKNQQRLIVGLVLALALIVFALLNGQGVAVNFFGAQFTWPLIVVIVVSVLIGALITFLVSTASMAQSKKELKAAKQTAASAEAVKAQAVKDATAKLETQVKDLQQQLEAAKAQPADSQPNQH</sequence>
<dbReference type="PANTHER" id="PTHR41335">
    <property type="entry name" value="MEMBRANE PROTEIN-RELATED"/>
    <property type="match status" value="1"/>
</dbReference>
<protein>
    <submittedName>
        <fullName evidence="8">Lipopolysaccharide assembly LapA domain-containing protein</fullName>
    </submittedName>
</protein>
<dbReference type="Pfam" id="PF06305">
    <property type="entry name" value="LapA_dom"/>
    <property type="match status" value="1"/>
</dbReference>
<reference evidence="9" key="1">
    <citation type="journal article" date="2019" name="Int. J. Syst. Evol. Microbiol.">
        <title>The Global Catalogue of Microorganisms (GCM) 10K type strain sequencing project: providing services to taxonomists for standard genome sequencing and annotation.</title>
        <authorList>
            <consortium name="The Broad Institute Genomics Platform"/>
            <consortium name="The Broad Institute Genome Sequencing Center for Infectious Disease"/>
            <person name="Wu L."/>
            <person name="Ma J."/>
        </authorList>
    </citation>
    <scope>NUCLEOTIDE SEQUENCE [LARGE SCALE GENOMIC DNA]</scope>
    <source>
        <strain evidence="9">CCM 8911</strain>
    </source>
</reference>
<evidence type="ECO:0000256" key="4">
    <source>
        <dbReference type="ARBA" id="ARBA00023136"/>
    </source>
</evidence>
<keyword evidence="9" id="KW-1185">Reference proteome</keyword>
<name>A0ABW4B768_9LACO</name>
<feature type="transmembrane region" description="Helical" evidence="6">
    <location>
        <begin position="41"/>
        <end position="65"/>
    </location>
</feature>
<evidence type="ECO:0000256" key="2">
    <source>
        <dbReference type="ARBA" id="ARBA00022692"/>
    </source>
</evidence>
<dbReference type="InterPro" id="IPR010445">
    <property type="entry name" value="LapA_dom"/>
</dbReference>
<organism evidence="8 9">
    <name type="scientific">Lacticaseibacillus jixianensis</name>
    <dbReference type="NCBI Taxonomy" id="2486012"/>
    <lineage>
        <taxon>Bacteria</taxon>
        <taxon>Bacillati</taxon>
        <taxon>Bacillota</taxon>
        <taxon>Bacilli</taxon>
        <taxon>Lactobacillales</taxon>
        <taxon>Lactobacillaceae</taxon>
        <taxon>Lacticaseibacillus</taxon>
    </lineage>
</organism>
<feature type="domain" description="Lipopolysaccharide assembly protein A" evidence="7">
    <location>
        <begin position="24"/>
        <end position="83"/>
    </location>
</feature>
<evidence type="ECO:0000313" key="8">
    <source>
        <dbReference type="EMBL" id="MFD1392100.1"/>
    </source>
</evidence>
<keyword evidence="1" id="KW-1003">Cell membrane</keyword>
<gene>
    <name evidence="8" type="ORF">ACFQ3L_00655</name>
</gene>
<keyword evidence="3 6" id="KW-1133">Transmembrane helix</keyword>
<keyword evidence="5" id="KW-0175">Coiled coil</keyword>
<dbReference type="Proteomes" id="UP001597249">
    <property type="component" value="Unassembled WGS sequence"/>
</dbReference>
<accession>A0ABW4B768</accession>
<keyword evidence="2 6" id="KW-0812">Transmembrane</keyword>
<dbReference type="EMBL" id="JBHTMO010000001">
    <property type="protein sequence ID" value="MFD1392100.1"/>
    <property type="molecule type" value="Genomic_DNA"/>
</dbReference>
<evidence type="ECO:0000256" key="5">
    <source>
        <dbReference type="SAM" id="Coils"/>
    </source>
</evidence>
<feature type="coiled-coil region" evidence="5">
    <location>
        <begin position="64"/>
        <end position="113"/>
    </location>
</feature>
<evidence type="ECO:0000256" key="3">
    <source>
        <dbReference type="ARBA" id="ARBA00022989"/>
    </source>
</evidence>
<evidence type="ECO:0000256" key="1">
    <source>
        <dbReference type="ARBA" id="ARBA00022475"/>
    </source>
</evidence>